<gene>
    <name evidence="3" type="ORF">D7024_12370</name>
</gene>
<protein>
    <submittedName>
        <fullName evidence="3">Copper amine oxidase</fullName>
    </submittedName>
</protein>
<keyword evidence="1" id="KW-0732">Signal</keyword>
<dbReference type="AlphaFoldDB" id="A0A494X379"/>
<proteinExistence type="predicted"/>
<dbReference type="Pfam" id="PF07833">
    <property type="entry name" value="Cu_amine_oxidN1"/>
    <property type="match status" value="1"/>
</dbReference>
<dbReference type="SUPFAM" id="SSF55383">
    <property type="entry name" value="Copper amine oxidase, domain N"/>
    <property type="match status" value="1"/>
</dbReference>
<dbReference type="Proteomes" id="UP000271256">
    <property type="component" value="Unassembled WGS sequence"/>
</dbReference>
<keyword evidence="4" id="KW-1185">Reference proteome</keyword>
<sequence length="569" mass="61940">MKGFIHGKFPVFLPVLCLFAFSFIAPAAAGAGTVVLKLSSNQAVVDGAVYPLPKAPAIKDGVALVPLRFLVETLGMEVHWDSRSREITIKGQERKIHLKPESKEAVVEGQIQQLPCAPTISGGTTLVPLRFVAETLKCQVFYDAPSREIRITLPPPPPPPNRPPVARFEIEKTTVAQGETVIYRDESYDPDGDGLVEVKWTGRQRAFFKPGEYTVTLQVKDSRGAWSEPASKIITVTEEVLMDEVTYNLHHPIPGEPLDLSAVKVLDLPAVDPATAMNRDMLMVSNSPEVITGEGILYADTLLGTARLYYHHINGNTVKQHVYLLATNNGFDTATVTIREKATAGPGDPMAAGRVATHRYLAAGAEQSRTIYLAPGESKILNEGHKPIAPGLCVHGIFDIHTDREVLFSVVATEGRDPITAYRDLAVLPPDGKHIRGTFPLANRFLSVHLYENKPARLVIADGGGDSFLYGRDGVTNLLGYNKGNYGVLYEITIESKHRMGVFFSPRGGPFAGAATWDGQPFYLPNRGVLNPPGQGALVGIIEPGQQKTLRFMPPAASYLPINLVFIPF</sequence>
<organism evidence="3 4">
    <name type="scientific">Desulfofundulus salinus</name>
    <dbReference type="NCBI Taxonomy" id="2419843"/>
    <lineage>
        <taxon>Bacteria</taxon>
        <taxon>Bacillati</taxon>
        <taxon>Bacillota</taxon>
        <taxon>Clostridia</taxon>
        <taxon>Eubacteriales</taxon>
        <taxon>Peptococcaceae</taxon>
        <taxon>Desulfofundulus</taxon>
    </lineage>
</organism>
<dbReference type="InterPro" id="IPR012854">
    <property type="entry name" value="Cu_amine_oxidase-like_N"/>
</dbReference>
<evidence type="ECO:0000313" key="4">
    <source>
        <dbReference type="Proteomes" id="UP000271256"/>
    </source>
</evidence>
<comment type="caution">
    <text evidence="3">The sequence shown here is derived from an EMBL/GenBank/DDBJ whole genome shotgun (WGS) entry which is preliminary data.</text>
</comment>
<evidence type="ECO:0000313" key="3">
    <source>
        <dbReference type="EMBL" id="RKO67667.1"/>
    </source>
</evidence>
<dbReference type="InterPro" id="IPR013783">
    <property type="entry name" value="Ig-like_fold"/>
</dbReference>
<feature type="signal peptide" evidence="1">
    <location>
        <begin position="1"/>
        <end position="27"/>
    </location>
</feature>
<dbReference type="RefSeq" id="WP_121452575.1">
    <property type="nucleotide sequence ID" value="NZ_RBWE01000001.1"/>
</dbReference>
<dbReference type="InterPro" id="IPR035986">
    <property type="entry name" value="PKD_dom_sf"/>
</dbReference>
<dbReference type="OrthoDB" id="25008at2"/>
<dbReference type="InterPro" id="IPR036582">
    <property type="entry name" value="Mao_N_sf"/>
</dbReference>
<name>A0A494X379_9FIRM</name>
<dbReference type="Gene3D" id="3.30.457.10">
    <property type="entry name" value="Copper amine oxidase-like, N-terminal domain"/>
    <property type="match status" value="1"/>
</dbReference>
<dbReference type="SUPFAM" id="SSF49299">
    <property type="entry name" value="PKD domain"/>
    <property type="match status" value="1"/>
</dbReference>
<evidence type="ECO:0000259" key="2">
    <source>
        <dbReference type="Pfam" id="PF07833"/>
    </source>
</evidence>
<feature type="domain" description="Copper amine oxidase-like N-terminal" evidence="2">
    <location>
        <begin position="44"/>
        <end position="151"/>
    </location>
</feature>
<feature type="chain" id="PRO_5019856174" evidence="1">
    <location>
        <begin position="28"/>
        <end position="569"/>
    </location>
</feature>
<reference evidence="3 4" key="1">
    <citation type="submission" date="2018-10" db="EMBL/GenBank/DDBJ databases">
        <authorList>
            <person name="Grouzdev D.S."/>
            <person name="Krutkina M.S."/>
            <person name="Tourova T.P."/>
            <person name="Nazina T.N."/>
        </authorList>
    </citation>
    <scope>NUCLEOTIDE SEQUENCE [LARGE SCALE GENOMIC DNA]</scope>
    <source>
        <strain evidence="3 4">435</strain>
    </source>
</reference>
<accession>A0A494X379</accession>
<evidence type="ECO:0000256" key="1">
    <source>
        <dbReference type="SAM" id="SignalP"/>
    </source>
</evidence>
<dbReference type="Gene3D" id="2.60.40.10">
    <property type="entry name" value="Immunoglobulins"/>
    <property type="match status" value="1"/>
</dbReference>
<dbReference type="EMBL" id="RBWE01000001">
    <property type="protein sequence ID" value="RKO67667.1"/>
    <property type="molecule type" value="Genomic_DNA"/>
</dbReference>